<organism evidence="6 7">
    <name type="scientific">Aromia moschata</name>
    <dbReference type="NCBI Taxonomy" id="1265417"/>
    <lineage>
        <taxon>Eukaryota</taxon>
        <taxon>Metazoa</taxon>
        <taxon>Ecdysozoa</taxon>
        <taxon>Arthropoda</taxon>
        <taxon>Hexapoda</taxon>
        <taxon>Insecta</taxon>
        <taxon>Pterygota</taxon>
        <taxon>Neoptera</taxon>
        <taxon>Endopterygota</taxon>
        <taxon>Coleoptera</taxon>
        <taxon>Polyphaga</taxon>
        <taxon>Cucujiformia</taxon>
        <taxon>Chrysomeloidea</taxon>
        <taxon>Cerambycidae</taxon>
        <taxon>Cerambycinae</taxon>
        <taxon>Callichromatini</taxon>
        <taxon>Aromia</taxon>
    </lineage>
</organism>
<keyword evidence="2 4" id="KW-0863">Zinc-finger</keyword>
<evidence type="ECO:0000259" key="5">
    <source>
        <dbReference type="PROSITE" id="PS51039"/>
    </source>
</evidence>
<keyword evidence="3" id="KW-0862">Zinc</keyword>
<comment type="caution">
    <text evidence="6">The sequence shown here is derived from an EMBL/GenBank/DDBJ whole genome shotgun (WGS) entry which is preliminary data.</text>
</comment>
<gene>
    <name evidence="6" type="ORF">NQ318_022103</name>
</gene>
<dbReference type="Gene3D" id="4.10.1110.10">
    <property type="entry name" value="AN1-like Zinc finger"/>
    <property type="match status" value="1"/>
</dbReference>
<dbReference type="PROSITE" id="PS51039">
    <property type="entry name" value="ZF_AN1"/>
    <property type="match status" value="1"/>
</dbReference>
<dbReference type="SMART" id="SM00154">
    <property type="entry name" value="ZnF_AN1"/>
    <property type="match status" value="1"/>
</dbReference>
<dbReference type="InterPro" id="IPR000058">
    <property type="entry name" value="Znf_AN1"/>
</dbReference>
<keyword evidence="7" id="KW-1185">Reference proteome</keyword>
<proteinExistence type="predicted"/>
<accession>A0AAV8Z7A8</accession>
<dbReference type="Proteomes" id="UP001162162">
    <property type="component" value="Unassembled WGS sequence"/>
</dbReference>
<protein>
    <recommendedName>
        <fullName evidence="5">AN1-type domain-containing protein</fullName>
    </recommendedName>
</protein>
<name>A0AAV8Z7A8_9CUCU</name>
<dbReference type="SUPFAM" id="SSF118310">
    <property type="entry name" value="AN1-like Zinc finger"/>
    <property type="match status" value="1"/>
</dbReference>
<dbReference type="Pfam" id="PF01428">
    <property type="entry name" value="zf-AN1"/>
    <property type="match status" value="1"/>
</dbReference>
<evidence type="ECO:0000313" key="6">
    <source>
        <dbReference type="EMBL" id="KAJ8959413.1"/>
    </source>
</evidence>
<evidence type="ECO:0000256" key="1">
    <source>
        <dbReference type="ARBA" id="ARBA00022723"/>
    </source>
</evidence>
<evidence type="ECO:0000313" key="7">
    <source>
        <dbReference type="Proteomes" id="UP001162162"/>
    </source>
</evidence>
<dbReference type="InterPro" id="IPR035896">
    <property type="entry name" value="AN1-like_Znf"/>
</dbReference>
<evidence type="ECO:0000256" key="3">
    <source>
        <dbReference type="ARBA" id="ARBA00022833"/>
    </source>
</evidence>
<dbReference type="AlphaFoldDB" id="A0AAV8Z7A8"/>
<dbReference type="EMBL" id="JAPWTK010000013">
    <property type="protein sequence ID" value="KAJ8959413.1"/>
    <property type="molecule type" value="Genomic_DNA"/>
</dbReference>
<reference evidence="6" key="1">
    <citation type="journal article" date="2023" name="Insect Mol. Biol.">
        <title>Genome sequencing provides insights into the evolution of gene families encoding plant cell wall-degrading enzymes in longhorned beetles.</title>
        <authorList>
            <person name="Shin N.R."/>
            <person name="Okamura Y."/>
            <person name="Kirsch R."/>
            <person name="Pauchet Y."/>
        </authorList>
    </citation>
    <scope>NUCLEOTIDE SEQUENCE</scope>
    <source>
        <strain evidence="6">AMC_N1</strain>
    </source>
</reference>
<keyword evidence="1" id="KW-0479">Metal-binding</keyword>
<evidence type="ECO:0000256" key="4">
    <source>
        <dbReference type="PROSITE-ProRule" id="PRU00449"/>
    </source>
</evidence>
<sequence length="117" mass="13312">MSITKCETKINTKEMDIKETTNSKSKNIDEILEKVSAIDNTCYFTKCKNRIKDIAVQCKYCNKRFCISHGLPEIHGCGEALSEQKHAQNQTKLNMKLKQMQLERKSKQGGSGKGKKK</sequence>
<feature type="domain" description="AN1-type" evidence="5">
    <location>
        <begin position="36"/>
        <end position="85"/>
    </location>
</feature>
<evidence type="ECO:0000256" key="2">
    <source>
        <dbReference type="ARBA" id="ARBA00022771"/>
    </source>
</evidence>
<dbReference type="GO" id="GO:0008270">
    <property type="term" value="F:zinc ion binding"/>
    <property type="evidence" value="ECO:0007669"/>
    <property type="project" value="UniProtKB-KW"/>
</dbReference>